<gene>
    <name evidence="2" type="ORF">O6P43_018381</name>
</gene>
<evidence type="ECO:0000313" key="3">
    <source>
        <dbReference type="Proteomes" id="UP001163823"/>
    </source>
</evidence>
<dbReference type="KEGG" id="qsa:O6P43_018381"/>
<reference evidence="2" key="1">
    <citation type="journal article" date="2023" name="Science">
        <title>Elucidation of the pathway for biosynthesis of saponin adjuvants from the soapbark tree.</title>
        <authorList>
            <person name="Reed J."/>
            <person name="Orme A."/>
            <person name="El-Demerdash A."/>
            <person name="Owen C."/>
            <person name="Martin L.B.B."/>
            <person name="Misra R.C."/>
            <person name="Kikuchi S."/>
            <person name="Rejzek M."/>
            <person name="Martin A.C."/>
            <person name="Harkess A."/>
            <person name="Leebens-Mack J."/>
            <person name="Louveau T."/>
            <person name="Stephenson M.J."/>
            <person name="Osbourn A."/>
        </authorList>
    </citation>
    <scope>NUCLEOTIDE SEQUENCE</scope>
    <source>
        <strain evidence="2">S10</strain>
    </source>
</reference>
<sequence length="120" mass="13286">MKNQQRIQNLMDEAPEVSKVSEGELISPANFHDKTSSSLFWCLQPISQNLSLESSLYSPALLDSILRETVATASEDKDDGAQVSPLRQCSKSTNVDDDSCLNLDPTLVVKCFLHSLFCLH</sequence>
<comment type="caution">
    <text evidence="2">The sequence shown here is derived from an EMBL/GenBank/DDBJ whole genome shotgun (WGS) entry which is preliminary data.</text>
</comment>
<evidence type="ECO:0000256" key="1">
    <source>
        <dbReference type="SAM" id="MobiDB-lite"/>
    </source>
</evidence>
<dbReference type="AlphaFoldDB" id="A0AAD7LSB4"/>
<keyword evidence="3" id="KW-1185">Reference proteome</keyword>
<evidence type="ECO:0000313" key="2">
    <source>
        <dbReference type="EMBL" id="KAJ7963262.1"/>
    </source>
</evidence>
<name>A0AAD7LSB4_QUISA</name>
<feature type="region of interest" description="Disordered" evidence="1">
    <location>
        <begin position="73"/>
        <end position="96"/>
    </location>
</feature>
<protein>
    <submittedName>
        <fullName evidence="2">Uncharacterized protein</fullName>
    </submittedName>
</protein>
<accession>A0AAD7LSB4</accession>
<dbReference type="EMBL" id="JARAOO010000007">
    <property type="protein sequence ID" value="KAJ7963262.1"/>
    <property type="molecule type" value="Genomic_DNA"/>
</dbReference>
<proteinExistence type="predicted"/>
<organism evidence="2 3">
    <name type="scientific">Quillaja saponaria</name>
    <name type="common">Soap bark tree</name>
    <dbReference type="NCBI Taxonomy" id="32244"/>
    <lineage>
        <taxon>Eukaryota</taxon>
        <taxon>Viridiplantae</taxon>
        <taxon>Streptophyta</taxon>
        <taxon>Embryophyta</taxon>
        <taxon>Tracheophyta</taxon>
        <taxon>Spermatophyta</taxon>
        <taxon>Magnoliopsida</taxon>
        <taxon>eudicotyledons</taxon>
        <taxon>Gunneridae</taxon>
        <taxon>Pentapetalae</taxon>
        <taxon>rosids</taxon>
        <taxon>fabids</taxon>
        <taxon>Fabales</taxon>
        <taxon>Quillajaceae</taxon>
        <taxon>Quillaja</taxon>
    </lineage>
</organism>
<dbReference type="Proteomes" id="UP001163823">
    <property type="component" value="Chromosome 7"/>
</dbReference>